<dbReference type="GO" id="GO:0016787">
    <property type="term" value="F:hydrolase activity"/>
    <property type="evidence" value="ECO:0007669"/>
    <property type="project" value="UniProtKB-KW"/>
</dbReference>
<sequence length="208" mass="23257">MPAFLQDCRHWVFDMDGTLTRAVHDFQFIRQQLEIPPEADILGYLDSLPADQACAAHAWLMEHERALAERSIAAPGAVELVQHLHQRGDRLAILTRNAQELARVTLQAIGLDHCFSHADILGREQAAPKPAPDGMLRIARNWQVDSSSLCMIGDFHFDLSSARRAGARAVLVNLPSNPWPDLSDYHAQNCSELLALLKRSRSNITKRP</sequence>
<keyword evidence="2" id="KW-1185">Reference proteome</keyword>
<gene>
    <name evidence="1" type="ORF">DFQ45_10362</name>
</gene>
<comment type="caution">
    <text evidence="1">The sequence shown here is derived from an EMBL/GenBank/DDBJ whole genome shotgun (WGS) entry which is preliminary data.</text>
</comment>
<accession>A0A4R6U359</accession>
<keyword evidence="1" id="KW-0378">Hydrolase</keyword>
<dbReference type="InterPro" id="IPR036412">
    <property type="entry name" value="HAD-like_sf"/>
</dbReference>
<dbReference type="Pfam" id="PF00702">
    <property type="entry name" value="Hydrolase"/>
    <property type="match status" value="1"/>
</dbReference>
<dbReference type="Proteomes" id="UP000294575">
    <property type="component" value="Unassembled WGS sequence"/>
</dbReference>
<dbReference type="InterPro" id="IPR023214">
    <property type="entry name" value="HAD_sf"/>
</dbReference>
<evidence type="ECO:0000313" key="1">
    <source>
        <dbReference type="EMBL" id="TDQ38899.1"/>
    </source>
</evidence>
<organism evidence="1 2">
    <name type="scientific">Thiopseudomonas denitrificans</name>
    <dbReference type="NCBI Taxonomy" id="1501432"/>
    <lineage>
        <taxon>Bacteria</taxon>
        <taxon>Pseudomonadati</taxon>
        <taxon>Pseudomonadota</taxon>
        <taxon>Gammaproteobacteria</taxon>
        <taxon>Pseudomonadales</taxon>
        <taxon>Pseudomonadaceae</taxon>
        <taxon>Thiopseudomonas</taxon>
    </lineage>
</organism>
<dbReference type="EMBL" id="SNYK01000003">
    <property type="protein sequence ID" value="TDQ38899.1"/>
    <property type="molecule type" value="Genomic_DNA"/>
</dbReference>
<name>A0A4R6U359_9GAMM</name>
<dbReference type="PANTHER" id="PTHR43885">
    <property type="entry name" value="HALOACID DEHALOGENASE-LIKE HYDROLASE"/>
    <property type="match status" value="1"/>
</dbReference>
<dbReference type="Gene3D" id="1.10.260.80">
    <property type="match status" value="1"/>
</dbReference>
<reference evidence="1 2" key="1">
    <citation type="submission" date="2019-03" db="EMBL/GenBank/DDBJ databases">
        <title>Genomic Encyclopedia of Type Strains, Phase IV (KMG-IV): sequencing the most valuable type-strain genomes for metagenomic binning, comparative biology and taxonomic classification.</title>
        <authorList>
            <person name="Goeker M."/>
        </authorList>
    </citation>
    <scope>NUCLEOTIDE SEQUENCE [LARGE SCALE GENOMIC DNA]</scope>
    <source>
        <strain evidence="1 2">DSM 28679</strain>
    </source>
</reference>
<dbReference type="SFLD" id="SFLDS00003">
    <property type="entry name" value="Haloacid_Dehalogenase"/>
    <property type="match status" value="1"/>
</dbReference>
<dbReference type="AlphaFoldDB" id="A0A4R6U359"/>
<proteinExistence type="predicted"/>
<dbReference type="CDD" id="cd01427">
    <property type="entry name" value="HAD_like"/>
    <property type="match status" value="1"/>
</dbReference>
<dbReference type="PANTHER" id="PTHR43885:SF1">
    <property type="entry name" value="SUPERFAMILY HYDROLASE, PUTATIVE (AFU_ORTHOLOGUE AFUA_4G13290)-RELATED"/>
    <property type="match status" value="1"/>
</dbReference>
<protein>
    <submittedName>
        <fullName evidence="1">HAD superfamily hydrolase (TIGR01509 family)</fullName>
    </submittedName>
</protein>
<dbReference type="RefSeq" id="WP_101497786.1">
    <property type="nucleotide sequence ID" value="NZ_LNJZ01000009.1"/>
</dbReference>
<dbReference type="OrthoDB" id="5623813at2"/>
<dbReference type="Gene3D" id="3.40.50.1000">
    <property type="entry name" value="HAD superfamily/HAD-like"/>
    <property type="match status" value="1"/>
</dbReference>
<dbReference type="SUPFAM" id="SSF56784">
    <property type="entry name" value="HAD-like"/>
    <property type="match status" value="1"/>
</dbReference>
<evidence type="ECO:0000313" key="2">
    <source>
        <dbReference type="Proteomes" id="UP000294575"/>
    </source>
</evidence>
<dbReference type="SFLD" id="SFLDG01129">
    <property type="entry name" value="C1.5:_HAD__Beta-PGM__Phosphata"/>
    <property type="match status" value="1"/>
</dbReference>